<sequence>MPPASHVFVLRRPPPSHRYSGPSIPWPWINLNNVLFAEVDGEQLKSEAPPIPPPCNHVNCNGCWKRYPQSRFPNWSPSQVKRSGILDVIENYNHNIPCKIHRVDVDDRGYFTDPGKYEITEQTTDASWEFLIQPHRPPNTRVRSLFVENMSGPVLQMLGAYYNIEPFFFSSSLSWIPSRFQEEVQPERGDHITITLTFLKPMVNEISVVPNNPTSSTRNEDTYAHKRVINTQAPLVLRSGSSGEDRALVLDLLAVHLIRNVEGNTLISYHNSDHEATSAPYLQERMHHAGQSVYWQNIFQRSADPTFVLLIFIWVAICAWDEAFEVLYARICWLETHALDTLDISITHELHVIRAHCFQFPSLLEDVRKAVRFVLDTPNPAMDTLPLEEKQFSRTLLEKECQNLLSEIHRLEMSRRMQDQRLKNALNSVSSRMLVLADQICCQVFSTTAVRDSTAMKQIAYLTMAFLPSSFVAAIFGMNVGEISPGTNGTLPHYFAIAAVLTLLTVWIVMTFQSKYLFDSGSTFWMRLVWPWMLFKQVFMKRETQKEKEAAIPMDSFV</sequence>
<gene>
    <name evidence="6" type="ORF">ARMGADRAFT_933568</name>
</gene>
<keyword evidence="2 5" id="KW-0812">Transmembrane</keyword>
<evidence type="ECO:0000256" key="2">
    <source>
        <dbReference type="ARBA" id="ARBA00022692"/>
    </source>
</evidence>
<feature type="transmembrane region" description="Helical" evidence="5">
    <location>
        <begin position="459"/>
        <end position="479"/>
    </location>
</feature>
<keyword evidence="7" id="KW-1185">Reference proteome</keyword>
<evidence type="ECO:0000313" key="7">
    <source>
        <dbReference type="Proteomes" id="UP000217790"/>
    </source>
</evidence>
<dbReference type="PANTHER" id="PTHR46494">
    <property type="entry name" value="CORA FAMILY METAL ION TRANSPORTER (EUROFUNG)"/>
    <property type="match status" value="1"/>
</dbReference>
<comment type="subcellular location">
    <subcellularLocation>
        <location evidence="1">Cell membrane</location>
        <topology evidence="1">Multi-pass membrane protein</topology>
    </subcellularLocation>
</comment>
<dbReference type="InterPro" id="IPR002523">
    <property type="entry name" value="MgTranspt_CorA/ZnTranspt_ZntB"/>
</dbReference>
<dbReference type="OrthoDB" id="3231000at2759"/>
<dbReference type="Proteomes" id="UP000217790">
    <property type="component" value="Unassembled WGS sequence"/>
</dbReference>
<dbReference type="GO" id="GO:0005886">
    <property type="term" value="C:plasma membrane"/>
    <property type="evidence" value="ECO:0007669"/>
    <property type="project" value="UniProtKB-SubCell"/>
</dbReference>
<accession>A0A2H3DAE1</accession>
<evidence type="ECO:0008006" key="8">
    <source>
        <dbReference type="Google" id="ProtNLM"/>
    </source>
</evidence>
<dbReference type="OMA" id="HICYLER"/>
<organism evidence="6 7">
    <name type="scientific">Armillaria gallica</name>
    <name type="common">Bulbous honey fungus</name>
    <name type="synonym">Armillaria bulbosa</name>
    <dbReference type="NCBI Taxonomy" id="47427"/>
    <lineage>
        <taxon>Eukaryota</taxon>
        <taxon>Fungi</taxon>
        <taxon>Dikarya</taxon>
        <taxon>Basidiomycota</taxon>
        <taxon>Agaricomycotina</taxon>
        <taxon>Agaricomycetes</taxon>
        <taxon>Agaricomycetidae</taxon>
        <taxon>Agaricales</taxon>
        <taxon>Marasmiineae</taxon>
        <taxon>Physalacriaceae</taxon>
        <taxon>Armillaria</taxon>
    </lineage>
</organism>
<protein>
    <recommendedName>
        <fullName evidence="8">Cora-domain-containing protein</fullName>
    </recommendedName>
</protein>
<dbReference type="InterPro" id="IPR045863">
    <property type="entry name" value="CorA_TM1_TM2"/>
</dbReference>
<reference evidence="7" key="1">
    <citation type="journal article" date="2017" name="Nat. Ecol. Evol.">
        <title>Genome expansion and lineage-specific genetic innovations in the forest pathogenic fungi Armillaria.</title>
        <authorList>
            <person name="Sipos G."/>
            <person name="Prasanna A.N."/>
            <person name="Walter M.C."/>
            <person name="O'Connor E."/>
            <person name="Balint B."/>
            <person name="Krizsan K."/>
            <person name="Kiss B."/>
            <person name="Hess J."/>
            <person name="Varga T."/>
            <person name="Slot J."/>
            <person name="Riley R."/>
            <person name="Boka B."/>
            <person name="Rigling D."/>
            <person name="Barry K."/>
            <person name="Lee J."/>
            <person name="Mihaltcheva S."/>
            <person name="LaButti K."/>
            <person name="Lipzen A."/>
            <person name="Waldron R."/>
            <person name="Moloney N.M."/>
            <person name="Sperisen C."/>
            <person name="Kredics L."/>
            <person name="Vagvoelgyi C."/>
            <person name="Patrignani A."/>
            <person name="Fitzpatrick D."/>
            <person name="Nagy I."/>
            <person name="Doyle S."/>
            <person name="Anderson J.B."/>
            <person name="Grigoriev I.V."/>
            <person name="Gueldener U."/>
            <person name="Muensterkoetter M."/>
            <person name="Nagy L.G."/>
        </authorList>
    </citation>
    <scope>NUCLEOTIDE SEQUENCE [LARGE SCALE GENOMIC DNA]</scope>
    <source>
        <strain evidence="7">Ar21-2</strain>
    </source>
</reference>
<dbReference type="Pfam" id="PF01544">
    <property type="entry name" value="CorA"/>
    <property type="match status" value="1"/>
</dbReference>
<dbReference type="PANTHER" id="PTHR46494:SF1">
    <property type="entry name" value="CORA FAMILY METAL ION TRANSPORTER (EUROFUNG)"/>
    <property type="match status" value="1"/>
</dbReference>
<evidence type="ECO:0000256" key="1">
    <source>
        <dbReference type="ARBA" id="ARBA00004651"/>
    </source>
</evidence>
<dbReference type="STRING" id="47427.A0A2H3DAE1"/>
<dbReference type="GO" id="GO:0000287">
    <property type="term" value="F:magnesium ion binding"/>
    <property type="evidence" value="ECO:0007669"/>
    <property type="project" value="TreeGrafter"/>
</dbReference>
<evidence type="ECO:0000313" key="6">
    <source>
        <dbReference type="EMBL" id="PBK90764.1"/>
    </source>
</evidence>
<name>A0A2H3DAE1_ARMGA</name>
<feature type="transmembrane region" description="Helical" evidence="5">
    <location>
        <begin position="491"/>
        <end position="510"/>
    </location>
</feature>
<dbReference type="GO" id="GO:0015087">
    <property type="term" value="F:cobalt ion transmembrane transporter activity"/>
    <property type="evidence" value="ECO:0007669"/>
    <property type="project" value="TreeGrafter"/>
</dbReference>
<keyword evidence="3 5" id="KW-1133">Transmembrane helix</keyword>
<dbReference type="GO" id="GO:0050897">
    <property type="term" value="F:cobalt ion binding"/>
    <property type="evidence" value="ECO:0007669"/>
    <property type="project" value="TreeGrafter"/>
</dbReference>
<keyword evidence="4 5" id="KW-0472">Membrane</keyword>
<evidence type="ECO:0000256" key="3">
    <source>
        <dbReference type="ARBA" id="ARBA00022989"/>
    </source>
</evidence>
<dbReference type="SUPFAM" id="SSF144083">
    <property type="entry name" value="Magnesium transport protein CorA, transmembrane region"/>
    <property type="match status" value="1"/>
</dbReference>
<evidence type="ECO:0000256" key="4">
    <source>
        <dbReference type="ARBA" id="ARBA00023136"/>
    </source>
</evidence>
<dbReference type="AlphaFoldDB" id="A0A2H3DAE1"/>
<dbReference type="EMBL" id="KZ293664">
    <property type="protein sequence ID" value="PBK90764.1"/>
    <property type="molecule type" value="Genomic_DNA"/>
</dbReference>
<dbReference type="InParanoid" id="A0A2H3DAE1"/>
<dbReference type="Gene3D" id="1.20.58.340">
    <property type="entry name" value="Magnesium transport protein CorA, transmembrane region"/>
    <property type="match status" value="1"/>
</dbReference>
<proteinExistence type="predicted"/>
<dbReference type="GO" id="GO:0015095">
    <property type="term" value="F:magnesium ion transmembrane transporter activity"/>
    <property type="evidence" value="ECO:0007669"/>
    <property type="project" value="TreeGrafter"/>
</dbReference>
<evidence type="ECO:0000256" key="5">
    <source>
        <dbReference type="SAM" id="Phobius"/>
    </source>
</evidence>